<evidence type="ECO:0000313" key="3">
    <source>
        <dbReference type="Proteomes" id="UP001343257"/>
    </source>
</evidence>
<dbReference type="EMBL" id="JARTLD010000012">
    <property type="protein sequence ID" value="MED5016779.1"/>
    <property type="molecule type" value="Genomic_DNA"/>
</dbReference>
<keyword evidence="1" id="KW-1133">Transmembrane helix</keyword>
<evidence type="ECO:0000256" key="1">
    <source>
        <dbReference type="SAM" id="Phobius"/>
    </source>
</evidence>
<dbReference type="RefSeq" id="WP_328276080.1">
    <property type="nucleotide sequence ID" value="NZ_JARTLD010000012.1"/>
</dbReference>
<keyword evidence="1" id="KW-0812">Transmembrane</keyword>
<comment type="caution">
    <text evidence="2">The sequence shown here is derived from an EMBL/GenBank/DDBJ whole genome shotgun (WGS) entry which is preliminary data.</text>
</comment>
<name>A0ABU6PPH8_9BACL</name>
<organism evidence="2 3">
    <name type="scientific">Paenibacillus chibensis</name>
    <dbReference type="NCBI Taxonomy" id="59846"/>
    <lineage>
        <taxon>Bacteria</taxon>
        <taxon>Bacillati</taxon>
        <taxon>Bacillota</taxon>
        <taxon>Bacilli</taxon>
        <taxon>Bacillales</taxon>
        <taxon>Paenibacillaceae</taxon>
        <taxon>Paenibacillus</taxon>
    </lineage>
</organism>
<feature type="transmembrane region" description="Helical" evidence="1">
    <location>
        <begin position="12"/>
        <end position="32"/>
    </location>
</feature>
<feature type="transmembrane region" description="Helical" evidence="1">
    <location>
        <begin position="38"/>
        <end position="58"/>
    </location>
</feature>
<proteinExistence type="predicted"/>
<evidence type="ECO:0000313" key="2">
    <source>
        <dbReference type="EMBL" id="MED5016779.1"/>
    </source>
</evidence>
<evidence type="ECO:0008006" key="4">
    <source>
        <dbReference type="Google" id="ProtNLM"/>
    </source>
</evidence>
<gene>
    <name evidence="2" type="ORF">P9847_05610</name>
</gene>
<keyword evidence="3" id="KW-1185">Reference proteome</keyword>
<protein>
    <recommendedName>
        <fullName evidence="4">ABC transporter permease</fullName>
    </recommendedName>
</protein>
<accession>A0ABU6PPH8</accession>
<reference evidence="2 3" key="1">
    <citation type="submission" date="2023-03" db="EMBL/GenBank/DDBJ databases">
        <title>Bacillus Genome Sequencing.</title>
        <authorList>
            <person name="Dunlap C."/>
        </authorList>
    </citation>
    <scope>NUCLEOTIDE SEQUENCE [LARGE SCALE GENOMIC DNA]</scope>
    <source>
        <strain evidence="2 3">NRS-52</strain>
    </source>
</reference>
<keyword evidence="1" id="KW-0472">Membrane</keyword>
<dbReference type="Proteomes" id="UP001343257">
    <property type="component" value="Unassembled WGS sequence"/>
</dbReference>
<sequence>MNKKYEIKLPVSTYIQMISCILVTLFLLKLMLSHISSVLFVITLLCILLQVGAIFVLLTRILRKNNELEITKNKIKINHIEVPIEEIERIIIQGYFVQSIGIKQYERRVVSIDLHFRFKNNEEINNIEELKQWANMSGIKVTSGKIFRWI</sequence>